<gene>
    <name evidence="2" type="ORF">MGYG_00867</name>
</gene>
<evidence type="ECO:0000313" key="2">
    <source>
        <dbReference type="EMBL" id="EFQ97831.1"/>
    </source>
</evidence>
<feature type="region of interest" description="Disordered" evidence="1">
    <location>
        <begin position="26"/>
        <end position="68"/>
    </location>
</feature>
<dbReference type="RefSeq" id="XP_003176783.1">
    <property type="nucleotide sequence ID" value="XM_003176735.1"/>
</dbReference>
<accession>E5R2F5</accession>
<organism evidence="3">
    <name type="scientific">Arthroderma gypseum (strain ATCC MYA-4604 / CBS 118893)</name>
    <name type="common">Microsporum gypseum</name>
    <dbReference type="NCBI Taxonomy" id="535722"/>
    <lineage>
        <taxon>Eukaryota</taxon>
        <taxon>Fungi</taxon>
        <taxon>Dikarya</taxon>
        <taxon>Ascomycota</taxon>
        <taxon>Pezizomycotina</taxon>
        <taxon>Eurotiomycetes</taxon>
        <taxon>Eurotiomycetidae</taxon>
        <taxon>Onygenales</taxon>
        <taxon>Arthrodermataceae</taxon>
        <taxon>Nannizzia</taxon>
    </lineage>
</organism>
<evidence type="ECO:0000313" key="3">
    <source>
        <dbReference type="Proteomes" id="UP000002669"/>
    </source>
</evidence>
<dbReference type="Proteomes" id="UP000002669">
    <property type="component" value="Unassembled WGS sequence"/>
</dbReference>
<evidence type="ECO:0000256" key="1">
    <source>
        <dbReference type="SAM" id="MobiDB-lite"/>
    </source>
</evidence>
<dbReference type="GeneID" id="10032105"/>
<dbReference type="EMBL" id="DS989822">
    <property type="protein sequence ID" value="EFQ97831.1"/>
    <property type="molecule type" value="Genomic_DNA"/>
</dbReference>
<sequence length="68" mass="7551">MSMPEACLLGYCECEADAGVVAWAASRRESEQPVERSQRGEADEKGEKGDGVDLDERVPFAYKKKKRS</sequence>
<protein>
    <submittedName>
        <fullName evidence="2">Uncharacterized protein</fullName>
    </submittedName>
</protein>
<dbReference type="HOGENOM" id="CLU_2793497_0_0_1"/>
<proteinExistence type="predicted"/>
<dbReference type="AlphaFoldDB" id="E5R2F5"/>
<reference evidence="3" key="1">
    <citation type="journal article" date="2012" name="MBio">
        <title>Comparative genome analysis of Trichophyton rubrum and related dermatophytes reveals candidate genes involved in infection.</title>
        <authorList>
            <person name="Martinez D.A."/>
            <person name="Oliver B.G."/>
            <person name="Graeser Y."/>
            <person name="Goldberg J.M."/>
            <person name="Li W."/>
            <person name="Martinez-Rossi N.M."/>
            <person name="Monod M."/>
            <person name="Shelest E."/>
            <person name="Barton R.C."/>
            <person name="Birch E."/>
            <person name="Brakhage A.A."/>
            <person name="Chen Z."/>
            <person name="Gurr S.J."/>
            <person name="Heiman D."/>
            <person name="Heitman J."/>
            <person name="Kosti I."/>
            <person name="Rossi A."/>
            <person name="Saif S."/>
            <person name="Samalova M."/>
            <person name="Saunders C.W."/>
            <person name="Shea T."/>
            <person name="Summerbell R.C."/>
            <person name="Xu J."/>
            <person name="Young S."/>
            <person name="Zeng Q."/>
            <person name="Birren B.W."/>
            <person name="Cuomo C.A."/>
            <person name="White T.C."/>
        </authorList>
    </citation>
    <scope>NUCLEOTIDE SEQUENCE [LARGE SCALE GENOMIC DNA]</scope>
    <source>
        <strain evidence="3">ATCC MYA-4604 / CBS 118893</strain>
    </source>
</reference>
<dbReference type="InParanoid" id="E5R2F5"/>
<keyword evidence="3" id="KW-1185">Reference proteome</keyword>
<dbReference type="VEuPathDB" id="FungiDB:MGYG_00867"/>
<feature type="compositionally biased region" description="Basic and acidic residues" evidence="1">
    <location>
        <begin position="26"/>
        <end position="58"/>
    </location>
</feature>
<name>E5R2F5_ARTGP</name>